<dbReference type="RefSeq" id="WP_184790776.1">
    <property type="nucleotide sequence ID" value="NZ_BONT01000066.1"/>
</dbReference>
<dbReference type="AlphaFoldDB" id="A0A841FQ59"/>
<proteinExistence type="predicted"/>
<dbReference type="Proteomes" id="UP000548476">
    <property type="component" value="Unassembled WGS sequence"/>
</dbReference>
<protein>
    <submittedName>
        <fullName evidence="5">Prophage maintenance system killer protein</fullName>
    </submittedName>
</protein>
<dbReference type="PANTHER" id="PTHR13504:SF38">
    <property type="entry name" value="FIDO DOMAIN-CONTAINING PROTEIN"/>
    <property type="match status" value="1"/>
</dbReference>
<dbReference type="GO" id="GO:0005524">
    <property type="term" value="F:ATP binding"/>
    <property type="evidence" value="ECO:0007669"/>
    <property type="project" value="UniProtKB-KW"/>
</dbReference>
<feature type="compositionally biased region" description="Low complexity" evidence="3">
    <location>
        <begin position="27"/>
        <end position="49"/>
    </location>
</feature>
<evidence type="ECO:0000256" key="3">
    <source>
        <dbReference type="SAM" id="MobiDB-lite"/>
    </source>
</evidence>
<keyword evidence="2" id="KW-0547">Nucleotide-binding</keyword>
<evidence type="ECO:0000313" key="6">
    <source>
        <dbReference type="Proteomes" id="UP000548476"/>
    </source>
</evidence>
<keyword evidence="2" id="KW-0067">ATP-binding</keyword>
<comment type="caution">
    <text evidence="5">The sequence shown here is derived from an EMBL/GenBank/DDBJ whole genome shotgun (WGS) entry which is preliminary data.</text>
</comment>
<accession>A0A841FQ59</accession>
<feature type="domain" description="Fido" evidence="4">
    <location>
        <begin position="516"/>
        <end position="711"/>
    </location>
</feature>
<dbReference type="InterPro" id="IPR003812">
    <property type="entry name" value="Fido"/>
</dbReference>
<dbReference type="SUPFAM" id="SSF140931">
    <property type="entry name" value="Fic-like"/>
    <property type="match status" value="1"/>
</dbReference>
<reference evidence="5 6" key="1">
    <citation type="submission" date="2020-08" db="EMBL/GenBank/DDBJ databases">
        <title>Genomic Encyclopedia of Type Strains, Phase IV (KMG-IV): sequencing the most valuable type-strain genomes for metagenomic binning, comparative biology and taxonomic classification.</title>
        <authorList>
            <person name="Goeker M."/>
        </authorList>
    </citation>
    <scope>NUCLEOTIDE SEQUENCE [LARGE SCALE GENOMIC DNA]</scope>
    <source>
        <strain evidence="5 6">YIM 65646</strain>
    </source>
</reference>
<gene>
    <name evidence="5" type="ORF">HNR73_005854</name>
</gene>
<feature type="region of interest" description="Disordered" evidence="3">
    <location>
        <begin position="522"/>
        <end position="549"/>
    </location>
</feature>
<feature type="active site" evidence="1">
    <location>
        <position position="644"/>
    </location>
</feature>
<dbReference type="Pfam" id="PF02661">
    <property type="entry name" value="Fic"/>
    <property type="match status" value="1"/>
</dbReference>
<evidence type="ECO:0000256" key="2">
    <source>
        <dbReference type="PIRSR" id="PIRSR640198-2"/>
    </source>
</evidence>
<dbReference type="InterPro" id="IPR040198">
    <property type="entry name" value="Fido_containing"/>
</dbReference>
<evidence type="ECO:0000259" key="4">
    <source>
        <dbReference type="PROSITE" id="PS51459"/>
    </source>
</evidence>
<dbReference type="PROSITE" id="PS51459">
    <property type="entry name" value="FIDO"/>
    <property type="match status" value="1"/>
</dbReference>
<evidence type="ECO:0000313" key="5">
    <source>
        <dbReference type="EMBL" id="MBB6037974.1"/>
    </source>
</evidence>
<feature type="region of interest" description="Disordered" evidence="3">
    <location>
        <begin position="1"/>
        <end position="64"/>
    </location>
</feature>
<dbReference type="InterPro" id="IPR036597">
    <property type="entry name" value="Fido-like_dom_sf"/>
</dbReference>
<keyword evidence="6" id="KW-1185">Reference proteome</keyword>
<dbReference type="PANTHER" id="PTHR13504">
    <property type="entry name" value="FIDO DOMAIN-CONTAINING PROTEIN DDB_G0283145"/>
    <property type="match status" value="1"/>
</dbReference>
<feature type="binding site" evidence="2">
    <location>
        <begin position="648"/>
        <end position="655"/>
    </location>
    <ligand>
        <name>ATP</name>
        <dbReference type="ChEBI" id="CHEBI:30616"/>
    </ligand>
</feature>
<name>A0A841FQ59_9ACTN</name>
<dbReference type="EMBL" id="JACHGT010000014">
    <property type="protein sequence ID" value="MBB6037974.1"/>
    <property type="molecule type" value="Genomic_DNA"/>
</dbReference>
<dbReference type="Gene3D" id="1.10.3290.10">
    <property type="entry name" value="Fido-like domain"/>
    <property type="match status" value="1"/>
</dbReference>
<evidence type="ECO:0000256" key="1">
    <source>
        <dbReference type="PIRSR" id="PIRSR640198-1"/>
    </source>
</evidence>
<sequence length="749" mass="79867">MLRLQSSAGNRAVSRMLSVQRQDPDEVSAPMSSPAPAMSSAEPVSAEPAQPTLSSSDPQVDGRTVTEVGGDLQARAGRYVRAIDSFKQTGVDSRQQEVDWYGELDLVGEFIDLFNSAPRTDPARWDAVPGQWDEVRAELDAAIAVPTTPERIGEAGRLTHEGFAHFDRVFRLDQQLRDEFSQYLRGFSQSAEGVHTVAVVVRDVSFAAAVSVAVVIAAPVVATGAAAAASYVGLTGTAATVATYGGTALTMGAMGAGIEGGGQALPVAVMEGVGLLNDMVVEGRTWNDAAARFDWGLIGDNGWEGMKRGFVDGVLAYAGLGFDRVLARGTSVALTRILGQEGASTLAQVLRMALNRAISGGASGAVIGALDAGVKAAIDGKSMAEVEAAMEQGFVIGGLAGTVLGGAGGAFEGRAKARLAAEISELQSILVSNPEEFARRYRTLVEELTPEQRLAWDTEMQGRRFVDREHYGPAAEAFESGASPVPPAHRYGEPQFQDWREAAAMLDDHARSGRPLTQAEVEAAHAAAANRLRRADPGRVRGPGADVIGGGDRGLDQMFTALTPEQLAVLERNPHIRLAMRGADVSFSAEEAARGMEAAIIVYPEGVNVQGKLDDFFRWYTEASATMAPTDFAAAAQRELISIHPFVDGNGRVSRLVMDHALQSHGLPPSLLDNPNLDYMISEAAWTAQVRRGVVESYQTTLRHVDLFNYALRSGELVRAGVMWGSILGLTGHPDELIRWLYDDDPVCR</sequence>
<organism evidence="5 6">
    <name type="scientific">Phytomonospora endophytica</name>
    <dbReference type="NCBI Taxonomy" id="714109"/>
    <lineage>
        <taxon>Bacteria</taxon>
        <taxon>Bacillati</taxon>
        <taxon>Actinomycetota</taxon>
        <taxon>Actinomycetes</taxon>
        <taxon>Micromonosporales</taxon>
        <taxon>Micromonosporaceae</taxon>
        <taxon>Phytomonospora</taxon>
    </lineage>
</organism>